<dbReference type="RefSeq" id="WP_213112358.1">
    <property type="nucleotide sequence ID" value="NZ_JAGYPJ010000001.1"/>
</dbReference>
<dbReference type="Pfam" id="PF12698">
    <property type="entry name" value="ABC2_membrane_3"/>
    <property type="match status" value="1"/>
</dbReference>
<dbReference type="GO" id="GO:0005886">
    <property type="term" value="C:plasma membrane"/>
    <property type="evidence" value="ECO:0007669"/>
    <property type="project" value="UniProtKB-SubCell"/>
</dbReference>
<evidence type="ECO:0000256" key="6">
    <source>
        <dbReference type="SAM" id="Phobius"/>
    </source>
</evidence>
<dbReference type="PANTHER" id="PTHR30294:SF29">
    <property type="entry name" value="MULTIDRUG ABC TRANSPORTER PERMEASE YBHS-RELATED"/>
    <property type="match status" value="1"/>
</dbReference>
<keyword evidence="5 6" id="KW-0472">Membrane</keyword>
<organism evidence="8 9">
    <name type="scientific">Lederbergia citrisecunda</name>
    <dbReference type="NCBI Taxonomy" id="2833583"/>
    <lineage>
        <taxon>Bacteria</taxon>
        <taxon>Bacillati</taxon>
        <taxon>Bacillota</taxon>
        <taxon>Bacilli</taxon>
        <taxon>Bacillales</taxon>
        <taxon>Bacillaceae</taxon>
        <taxon>Lederbergia</taxon>
    </lineage>
</organism>
<name>A0A942TS88_9BACI</name>
<dbReference type="PANTHER" id="PTHR30294">
    <property type="entry name" value="MEMBRANE COMPONENT OF ABC TRANSPORTER YHHJ-RELATED"/>
    <property type="match status" value="1"/>
</dbReference>
<feature type="transmembrane region" description="Helical" evidence="6">
    <location>
        <begin position="311"/>
        <end position="328"/>
    </location>
</feature>
<dbReference type="GO" id="GO:0140359">
    <property type="term" value="F:ABC-type transporter activity"/>
    <property type="evidence" value="ECO:0007669"/>
    <property type="project" value="InterPro"/>
</dbReference>
<protein>
    <submittedName>
        <fullName evidence="8">ABC transporter permease</fullName>
    </submittedName>
</protein>
<feature type="domain" description="ABC-2 type transporter transmembrane" evidence="7">
    <location>
        <begin position="19"/>
        <end position="379"/>
    </location>
</feature>
<evidence type="ECO:0000256" key="1">
    <source>
        <dbReference type="ARBA" id="ARBA00004651"/>
    </source>
</evidence>
<feature type="transmembrane region" description="Helical" evidence="6">
    <location>
        <begin position="274"/>
        <end position="299"/>
    </location>
</feature>
<evidence type="ECO:0000313" key="8">
    <source>
        <dbReference type="EMBL" id="MBS4201931.1"/>
    </source>
</evidence>
<comment type="caution">
    <text evidence="8">The sequence shown here is derived from an EMBL/GenBank/DDBJ whole genome shotgun (WGS) entry which is preliminary data.</text>
</comment>
<dbReference type="AlphaFoldDB" id="A0A942TS88"/>
<evidence type="ECO:0000259" key="7">
    <source>
        <dbReference type="Pfam" id="PF12698"/>
    </source>
</evidence>
<dbReference type="Proteomes" id="UP000682713">
    <property type="component" value="Unassembled WGS sequence"/>
</dbReference>
<keyword evidence="9" id="KW-1185">Reference proteome</keyword>
<feature type="transmembrane region" description="Helical" evidence="6">
    <location>
        <begin position="21"/>
        <end position="42"/>
    </location>
</feature>
<comment type="subcellular location">
    <subcellularLocation>
        <location evidence="1">Cell membrane</location>
        <topology evidence="1">Multi-pass membrane protein</topology>
    </subcellularLocation>
</comment>
<evidence type="ECO:0000256" key="3">
    <source>
        <dbReference type="ARBA" id="ARBA00022692"/>
    </source>
</evidence>
<accession>A0A942TS88</accession>
<dbReference type="InterPro" id="IPR013525">
    <property type="entry name" value="ABC2_TM"/>
</dbReference>
<evidence type="ECO:0000256" key="4">
    <source>
        <dbReference type="ARBA" id="ARBA00022989"/>
    </source>
</evidence>
<dbReference type="EMBL" id="JAGYPJ010000001">
    <property type="protein sequence ID" value="MBS4201931.1"/>
    <property type="molecule type" value="Genomic_DNA"/>
</dbReference>
<reference evidence="8 9" key="1">
    <citation type="submission" date="2021-05" db="EMBL/GenBank/DDBJ databases">
        <title>Novel Bacillus species.</title>
        <authorList>
            <person name="Liu G."/>
        </authorList>
    </citation>
    <scope>NUCLEOTIDE SEQUENCE [LARGE SCALE GENOMIC DNA]</scope>
    <source>
        <strain evidence="8 9">FJAT-49732</strain>
    </source>
</reference>
<keyword evidence="4 6" id="KW-1133">Transmembrane helix</keyword>
<gene>
    <name evidence="8" type="ORF">KHA93_20195</name>
</gene>
<sequence length="408" mass="45537">MRNSLKVAKWEIKRNMMNKSFIISLLLTPALFMFFFFVPQLFSGGDDSAEIKVFVSDELGVWDDVKAIVESQGLNWNLLLTELTEPEMQEQVADTEKTVYIPLTEKTLDQGNINLYMSEDVGENFIYEAYTLEAPLRQLQIDRLGLSEDQKNVIAKGISVQQADLGEAVASEEAASEENDPLKRVIPAAFAGIILFSIVMTGMMIFTSASQEKKEKVAEIILSSVTPGELMQGKIIGYFVLGITQVVVWLAVGLPLVAWKLDLPLMEYLLVPELLLLLVLAISGYLLFSSIFVAIGATVEDMTSTSNFQGIVMMLPFLPLIFIGPIISDPSGIIAKIGSFFPITSPAVWIIRLSMLDEWPWIEIVIALAILFVTIWFMMKAAGKIFKIGILMYGKNATPKEIWKWLWA</sequence>
<evidence type="ECO:0000313" key="9">
    <source>
        <dbReference type="Proteomes" id="UP000682713"/>
    </source>
</evidence>
<evidence type="ECO:0000256" key="2">
    <source>
        <dbReference type="ARBA" id="ARBA00022475"/>
    </source>
</evidence>
<feature type="transmembrane region" description="Helical" evidence="6">
    <location>
        <begin position="235"/>
        <end position="254"/>
    </location>
</feature>
<keyword evidence="3 6" id="KW-0812">Transmembrane</keyword>
<feature type="transmembrane region" description="Helical" evidence="6">
    <location>
        <begin position="359"/>
        <end position="379"/>
    </location>
</feature>
<proteinExistence type="predicted"/>
<keyword evidence="2" id="KW-1003">Cell membrane</keyword>
<evidence type="ECO:0000256" key="5">
    <source>
        <dbReference type="ARBA" id="ARBA00023136"/>
    </source>
</evidence>
<dbReference type="InterPro" id="IPR051449">
    <property type="entry name" value="ABC-2_transporter_component"/>
</dbReference>
<feature type="transmembrane region" description="Helical" evidence="6">
    <location>
        <begin position="185"/>
        <end position="206"/>
    </location>
</feature>